<accession>A0A7W5B5M2</accession>
<evidence type="ECO:0000313" key="3">
    <source>
        <dbReference type="EMBL" id="MBB3117027.1"/>
    </source>
</evidence>
<reference evidence="3 4" key="1">
    <citation type="submission" date="2020-08" db="EMBL/GenBank/DDBJ databases">
        <title>Genomic Encyclopedia of Type Strains, Phase III (KMG-III): the genomes of soil and plant-associated and newly described type strains.</title>
        <authorList>
            <person name="Whitman W."/>
        </authorList>
    </citation>
    <scope>NUCLEOTIDE SEQUENCE [LARGE SCALE GENOMIC DNA]</scope>
    <source>
        <strain evidence="3 4">CECT 8897</strain>
    </source>
</reference>
<organism evidence="3 4">
    <name type="scientific">Pseudoduganella violacea</name>
    <dbReference type="NCBI Taxonomy" id="1715466"/>
    <lineage>
        <taxon>Bacteria</taxon>
        <taxon>Pseudomonadati</taxon>
        <taxon>Pseudomonadota</taxon>
        <taxon>Betaproteobacteria</taxon>
        <taxon>Burkholderiales</taxon>
        <taxon>Oxalobacteraceae</taxon>
        <taxon>Telluria group</taxon>
        <taxon>Pseudoduganella</taxon>
    </lineage>
</organism>
<gene>
    <name evidence="3" type="ORF">FHS03_000046</name>
</gene>
<evidence type="ECO:0000256" key="1">
    <source>
        <dbReference type="ARBA" id="ARBA00006845"/>
    </source>
</evidence>
<dbReference type="SUPFAM" id="SSF52038">
    <property type="entry name" value="Barstar-related"/>
    <property type="match status" value="1"/>
</dbReference>
<dbReference type="RefSeq" id="WP_183439044.1">
    <property type="nucleotide sequence ID" value="NZ_JACHXD010000001.1"/>
</dbReference>
<name>A0A7W5B5M2_9BURK</name>
<keyword evidence="4" id="KW-1185">Reference proteome</keyword>
<dbReference type="AlphaFoldDB" id="A0A7W5B5M2"/>
<protein>
    <submittedName>
        <fullName evidence="3">Ribonuclease inhibitor</fullName>
    </submittedName>
</protein>
<feature type="domain" description="Barstar (barnase inhibitor)" evidence="2">
    <location>
        <begin position="1"/>
        <end position="85"/>
    </location>
</feature>
<comment type="caution">
    <text evidence="3">The sequence shown here is derived from an EMBL/GenBank/DDBJ whole genome shotgun (WGS) entry which is preliminary data.</text>
</comment>
<dbReference type="InterPro" id="IPR035905">
    <property type="entry name" value="Barstar-like_sf"/>
</dbReference>
<comment type="similarity">
    <text evidence="1">Belongs to the barstar family.</text>
</comment>
<dbReference type="Gene3D" id="3.30.370.10">
    <property type="entry name" value="Barstar-like"/>
    <property type="match status" value="1"/>
</dbReference>
<sequence>MKTYLLDCSKISSEGDFWRLYLETIRPDGAQVFGRNLSAFWDAVSGGGPGWPGECRIRVCNTGNLQKQTAQFFNGLQRIAREVRDDSGVSIVFD</sequence>
<evidence type="ECO:0000313" key="4">
    <source>
        <dbReference type="Proteomes" id="UP000541535"/>
    </source>
</evidence>
<dbReference type="Pfam" id="PF01337">
    <property type="entry name" value="Barstar"/>
    <property type="match status" value="1"/>
</dbReference>
<dbReference type="InterPro" id="IPR000468">
    <property type="entry name" value="Barstar"/>
</dbReference>
<proteinExistence type="inferred from homology"/>
<dbReference type="Proteomes" id="UP000541535">
    <property type="component" value="Unassembled WGS sequence"/>
</dbReference>
<dbReference type="EMBL" id="JACHXD010000001">
    <property type="protein sequence ID" value="MBB3117027.1"/>
    <property type="molecule type" value="Genomic_DNA"/>
</dbReference>
<evidence type="ECO:0000259" key="2">
    <source>
        <dbReference type="Pfam" id="PF01337"/>
    </source>
</evidence>